<dbReference type="EMBL" id="JWYV01000008">
    <property type="protein sequence ID" value="KKC99798.1"/>
    <property type="molecule type" value="Genomic_DNA"/>
</dbReference>
<evidence type="ECO:0000313" key="2">
    <source>
        <dbReference type="EMBL" id="KKC99798.1"/>
    </source>
</evidence>
<gene>
    <name evidence="2" type="ORF">KY46_11315</name>
</gene>
<keyword evidence="1" id="KW-0175">Coiled coil</keyword>
<keyword evidence="3" id="KW-1185">Reference proteome</keyword>
<dbReference type="Proteomes" id="UP000033633">
    <property type="component" value="Unassembled WGS sequence"/>
</dbReference>
<dbReference type="STRING" id="265726.KY46_11315"/>
<organism evidence="2 3">
    <name type="scientific">Photobacterium halotolerans</name>
    <dbReference type="NCBI Taxonomy" id="265726"/>
    <lineage>
        <taxon>Bacteria</taxon>
        <taxon>Pseudomonadati</taxon>
        <taxon>Pseudomonadota</taxon>
        <taxon>Gammaproteobacteria</taxon>
        <taxon>Vibrionales</taxon>
        <taxon>Vibrionaceae</taxon>
        <taxon>Photobacterium</taxon>
    </lineage>
</organism>
<dbReference type="PATRIC" id="fig|265726.11.peg.4420"/>
<dbReference type="RefSeq" id="WP_052729973.1">
    <property type="nucleotide sequence ID" value="NZ_JWYV01000008.1"/>
</dbReference>
<comment type="caution">
    <text evidence="2">The sequence shown here is derived from an EMBL/GenBank/DDBJ whole genome shotgun (WGS) entry which is preliminary data.</text>
</comment>
<accession>A0A0F5VCF0</accession>
<evidence type="ECO:0000313" key="3">
    <source>
        <dbReference type="Proteomes" id="UP000033633"/>
    </source>
</evidence>
<proteinExistence type="predicted"/>
<dbReference type="OrthoDB" id="5817095at2"/>
<feature type="coiled-coil region" evidence="1">
    <location>
        <begin position="28"/>
        <end position="79"/>
    </location>
</feature>
<evidence type="ECO:0000256" key="1">
    <source>
        <dbReference type="SAM" id="Coils"/>
    </source>
</evidence>
<evidence type="ECO:0008006" key="4">
    <source>
        <dbReference type="Google" id="ProtNLM"/>
    </source>
</evidence>
<protein>
    <recommendedName>
        <fullName evidence="4">LafD</fullName>
    </recommendedName>
</protein>
<dbReference type="AlphaFoldDB" id="A0A0F5VCF0"/>
<sequence length="101" mass="11371">MPNITLSQLVALRQHLDRTVAESDWDRLQQLDQTLQKVLRNLKGTQLTEDYLQALAHLKNSHQTAIAAVNAAKEQLQQDMNAVGEGKEGLLAYQMAMNMEL</sequence>
<reference evidence="2 3" key="1">
    <citation type="submission" date="2014-12" db="EMBL/GenBank/DDBJ databases">
        <title>Mercury Reductase activity and rhizosphere competence traits in the genome of root associated Photobacterium halotolerans MELD1.</title>
        <authorList>
            <person name="Mathew D.C."/>
            <person name="Huang C.-C."/>
        </authorList>
    </citation>
    <scope>NUCLEOTIDE SEQUENCE [LARGE SCALE GENOMIC DNA]</scope>
    <source>
        <strain evidence="2 3">MELD1</strain>
    </source>
</reference>
<name>A0A0F5VCF0_9GAMM</name>